<feature type="transmembrane region" description="Helical" evidence="8">
    <location>
        <begin position="219"/>
        <end position="241"/>
    </location>
</feature>
<organism evidence="10 11">
    <name type="scientific">Halomonas shengliensis</name>
    <dbReference type="NCBI Taxonomy" id="419597"/>
    <lineage>
        <taxon>Bacteria</taxon>
        <taxon>Pseudomonadati</taxon>
        <taxon>Pseudomonadota</taxon>
        <taxon>Gammaproteobacteria</taxon>
        <taxon>Oceanospirillales</taxon>
        <taxon>Halomonadaceae</taxon>
        <taxon>Halomonas</taxon>
    </lineage>
</organism>
<evidence type="ECO:0000259" key="9">
    <source>
        <dbReference type="PROSITE" id="PS50928"/>
    </source>
</evidence>
<keyword evidence="3 8" id="KW-0813">Transport</keyword>
<comment type="subcellular location">
    <subcellularLocation>
        <location evidence="1 8">Cell membrane</location>
        <topology evidence="1 8">Multi-pass membrane protein</topology>
    </subcellularLocation>
</comment>
<dbReference type="GO" id="GO:0005886">
    <property type="term" value="C:plasma membrane"/>
    <property type="evidence" value="ECO:0007669"/>
    <property type="project" value="UniProtKB-SubCell"/>
</dbReference>
<evidence type="ECO:0000256" key="8">
    <source>
        <dbReference type="RuleBase" id="RU363032"/>
    </source>
</evidence>
<comment type="similarity">
    <text evidence="2">Belongs to the binding-protein-dependent transport system permease family. CysTW subfamily.</text>
</comment>
<dbReference type="Gene3D" id="1.10.3720.10">
    <property type="entry name" value="MetI-like"/>
    <property type="match status" value="1"/>
</dbReference>
<protein>
    <submittedName>
        <fullName evidence="10">Spermidine/putrescine transport system permease protein</fullName>
    </submittedName>
</protein>
<dbReference type="OrthoDB" id="9807047at2"/>
<dbReference type="PANTHER" id="PTHR42929">
    <property type="entry name" value="INNER MEMBRANE ABC TRANSPORTER PERMEASE PROTEIN YDCU-RELATED-RELATED"/>
    <property type="match status" value="1"/>
</dbReference>
<dbReference type="SUPFAM" id="SSF161098">
    <property type="entry name" value="MetI-like"/>
    <property type="match status" value="1"/>
</dbReference>
<dbReference type="Proteomes" id="UP000199075">
    <property type="component" value="Unassembled WGS sequence"/>
</dbReference>
<keyword evidence="7 8" id="KW-0472">Membrane</keyword>
<name>A0A1H0HF09_9GAMM</name>
<dbReference type="STRING" id="419597.SAMN04487957_104146"/>
<evidence type="ECO:0000256" key="6">
    <source>
        <dbReference type="ARBA" id="ARBA00022989"/>
    </source>
</evidence>
<feature type="domain" description="ABC transmembrane type-1" evidence="9">
    <location>
        <begin position="77"/>
        <end position="284"/>
    </location>
</feature>
<dbReference type="InterPro" id="IPR035906">
    <property type="entry name" value="MetI-like_sf"/>
</dbReference>
<dbReference type="AlphaFoldDB" id="A0A1H0HF09"/>
<sequence>MSIARQLAARFGGPLTAAILALLGIWLILMVTLPQLQMIDYSLRPNLLPDQRGGPEDGWTLANYATLFANDIHRAIFLKTLWSSVLVTLLTLGVSYPLAWYLAKVATPRQAALCLLLLIIPFWINEILRTYSWFILLAFRGPLNELLMMLGLIDRPIRFLSGDAGVMVGMVYAYILFMVFPVYNAIESLDDNQVRAARDLGAGTLRTHRRIVIPHAKPGIATGCIMTFMLAAGSYAVPALLGSPGSRWFTQIIYNWFFEGGNWNQGAAYAFLLLVLCIGFMSLVMKVFKVGLGDIAK</sequence>
<keyword evidence="6 8" id="KW-1133">Transmembrane helix</keyword>
<dbReference type="EMBL" id="FNIV01000004">
    <property type="protein sequence ID" value="SDO17738.1"/>
    <property type="molecule type" value="Genomic_DNA"/>
</dbReference>
<dbReference type="PROSITE" id="PS50928">
    <property type="entry name" value="ABC_TM1"/>
    <property type="match status" value="1"/>
</dbReference>
<feature type="transmembrane region" description="Helical" evidence="8">
    <location>
        <begin position="115"/>
        <end position="139"/>
    </location>
</feature>
<evidence type="ECO:0000256" key="5">
    <source>
        <dbReference type="ARBA" id="ARBA00022692"/>
    </source>
</evidence>
<proteinExistence type="inferred from homology"/>
<feature type="transmembrane region" description="Helical" evidence="8">
    <location>
        <begin position="12"/>
        <end position="33"/>
    </location>
</feature>
<keyword evidence="11" id="KW-1185">Reference proteome</keyword>
<evidence type="ECO:0000256" key="7">
    <source>
        <dbReference type="ARBA" id="ARBA00023136"/>
    </source>
</evidence>
<reference evidence="11" key="1">
    <citation type="submission" date="2016-10" db="EMBL/GenBank/DDBJ databases">
        <authorList>
            <person name="Varghese N."/>
            <person name="Submissions S."/>
        </authorList>
    </citation>
    <scope>NUCLEOTIDE SEQUENCE [LARGE SCALE GENOMIC DNA]</scope>
    <source>
        <strain evidence="11">CGMCC 1.6444</strain>
    </source>
</reference>
<keyword evidence="5 8" id="KW-0812">Transmembrane</keyword>
<gene>
    <name evidence="10" type="ORF">SAMN04487957_104146</name>
</gene>
<evidence type="ECO:0000256" key="3">
    <source>
        <dbReference type="ARBA" id="ARBA00022448"/>
    </source>
</evidence>
<evidence type="ECO:0000313" key="11">
    <source>
        <dbReference type="Proteomes" id="UP000199075"/>
    </source>
</evidence>
<keyword evidence="4" id="KW-1003">Cell membrane</keyword>
<accession>A0A1H0HF09</accession>
<evidence type="ECO:0000256" key="1">
    <source>
        <dbReference type="ARBA" id="ARBA00004651"/>
    </source>
</evidence>
<dbReference type="Pfam" id="PF00528">
    <property type="entry name" value="BPD_transp_1"/>
    <property type="match status" value="1"/>
</dbReference>
<dbReference type="InterPro" id="IPR000515">
    <property type="entry name" value="MetI-like"/>
</dbReference>
<feature type="transmembrane region" description="Helical" evidence="8">
    <location>
        <begin position="159"/>
        <end position="183"/>
    </location>
</feature>
<dbReference type="PANTHER" id="PTHR42929:SF1">
    <property type="entry name" value="INNER MEMBRANE ABC TRANSPORTER PERMEASE PROTEIN YDCU-RELATED"/>
    <property type="match status" value="1"/>
</dbReference>
<dbReference type="CDD" id="cd06261">
    <property type="entry name" value="TM_PBP2"/>
    <property type="match status" value="1"/>
</dbReference>
<feature type="transmembrane region" description="Helical" evidence="8">
    <location>
        <begin position="266"/>
        <end position="288"/>
    </location>
</feature>
<dbReference type="GO" id="GO:0055085">
    <property type="term" value="P:transmembrane transport"/>
    <property type="evidence" value="ECO:0007669"/>
    <property type="project" value="InterPro"/>
</dbReference>
<evidence type="ECO:0000256" key="4">
    <source>
        <dbReference type="ARBA" id="ARBA00022475"/>
    </source>
</evidence>
<evidence type="ECO:0000313" key="10">
    <source>
        <dbReference type="EMBL" id="SDO17738.1"/>
    </source>
</evidence>
<feature type="transmembrane region" description="Helical" evidence="8">
    <location>
        <begin position="81"/>
        <end position="103"/>
    </location>
</feature>
<evidence type="ECO:0000256" key="2">
    <source>
        <dbReference type="ARBA" id="ARBA00007069"/>
    </source>
</evidence>